<dbReference type="Proteomes" id="UP000244066">
    <property type="component" value="Unassembled WGS sequence"/>
</dbReference>
<dbReference type="InterPro" id="IPR036412">
    <property type="entry name" value="HAD-like_sf"/>
</dbReference>
<organism evidence="2 3">
    <name type="scientific">Candidatus Terraquivivens tikiterensis</name>
    <dbReference type="NCBI Taxonomy" id="1980982"/>
    <lineage>
        <taxon>Archaea</taxon>
        <taxon>Nitrososphaerota</taxon>
        <taxon>Candidatus Wolframiiraptoraceae</taxon>
        <taxon>Candidatus Terraquivivens</taxon>
    </lineage>
</organism>
<dbReference type="PANTHER" id="PTHR35134:SF2">
    <property type="entry name" value="NUCLEOTIDASE YQFW-RELATED"/>
    <property type="match status" value="1"/>
</dbReference>
<comment type="caution">
    <text evidence="2">The sequence shown here is derived from an EMBL/GenBank/DDBJ whole genome shotgun (WGS) entry which is preliminary data.</text>
</comment>
<dbReference type="InterPro" id="IPR052419">
    <property type="entry name" value="5_3-deoxyribonucleotidase-like"/>
</dbReference>
<evidence type="ECO:0008006" key="4">
    <source>
        <dbReference type="Google" id="ProtNLM"/>
    </source>
</evidence>
<dbReference type="InterPro" id="IPR023214">
    <property type="entry name" value="HAD_sf"/>
</dbReference>
<dbReference type="GO" id="GO:0009264">
    <property type="term" value="P:deoxyribonucleotide catabolic process"/>
    <property type="evidence" value="ECO:0007669"/>
    <property type="project" value="InterPro"/>
</dbReference>
<dbReference type="PANTHER" id="PTHR35134">
    <property type="entry name" value="NUCLEOTIDASE YQFW-RELATED"/>
    <property type="match status" value="1"/>
</dbReference>
<dbReference type="SUPFAM" id="SSF56784">
    <property type="entry name" value="HAD-like"/>
    <property type="match status" value="1"/>
</dbReference>
<proteinExistence type="predicted"/>
<dbReference type="GO" id="GO:0008253">
    <property type="term" value="F:5'-nucleotidase activity"/>
    <property type="evidence" value="ECO:0007669"/>
    <property type="project" value="InterPro"/>
</dbReference>
<feature type="active site" description="Proton donor" evidence="1">
    <location>
        <position position="11"/>
    </location>
</feature>
<gene>
    <name evidence="2" type="ORF">B9J98_02645</name>
</gene>
<feature type="active site" description="Nucleophile" evidence="1">
    <location>
        <position position="9"/>
    </location>
</feature>
<reference evidence="2 3" key="1">
    <citation type="submission" date="2017-04" db="EMBL/GenBank/DDBJ databases">
        <title>Draft Aigarchaeota genome from a New Zealand hot spring.</title>
        <authorList>
            <person name="Reysenbach A.-L."/>
            <person name="Donaho J.A."/>
            <person name="Gerhart J."/>
            <person name="Kelley J.F."/>
            <person name="Kouba K."/>
            <person name="Podar M."/>
            <person name="Stott M."/>
        </authorList>
    </citation>
    <scope>NUCLEOTIDE SEQUENCE [LARGE SCALE GENOMIC DNA]</scope>
    <source>
        <strain evidence="2">NZ13_MG1</strain>
    </source>
</reference>
<dbReference type="AlphaFoldDB" id="A0A2R7Y640"/>
<name>A0A2R7Y640_9ARCH</name>
<protein>
    <recommendedName>
        <fullName evidence="4">Nucleotidase</fullName>
    </recommendedName>
</protein>
<evidence type="ECO:0000313" key="2">
    <source>
        <dbReference type="EMBL" id="PUA32995.1"/>
    </source>
</evidence>
<dbReference type="EMBL" id="NDWU01000005">
    <property type="protein sequence ID" value="PUA32995.1"/>
    <property type="molecule type" value="Genomic_DNA"/>
</dbReference>
<accession>A0A2R7Y640</accession>
<dbReference type="Gene3D" id="3.40.50.1000">
    <property type="entry name" value="HAD superfamily/HAD-like"/>
    <property type="match status" value="1"/>
</dbReference>
<dbReference type="InterPro" id="IPR010708">
    <property type="entry name" value="5'(3')-deoxyribonucleotidase"/>
</dbReference>
<dbReference type="Pfam" id="PF06941">
    <property type="entry name" value="NT5C"/>
    <property type="match status" value="1"/>
</dbReference>
<evidence type="ECO:0000313" key="3">
    <source>
        <dbReference type="Proteomes" id="UP000244066"/>
    </source>
</evidence>
<evidence type="ECO:0000256" key="1">
    <source>
        <dbReference type="PIRSR" id="PIRSR610708-1"/>
    </source>
</evidence>
<sequence>MRVLRIALDLDGVLADSIYVWLRIWNESRKDSLTLEDVRCWDFWKGLGITLSEFHRIFYRAWKNWRSIPPTEPNLTDKVALLEELGRVDIVTSRPRNTEEYVLKWLNMHGLGNRNVVFVKVGCKKSELGYEFYIDDSPLNAEEIASAGKYVALYDRPWNRLVRDNERIKRIMNLNEAYSFIKECMSRC</sequence>